<dbReference type="Proteomes" id="UP000593579">
    <property type="component" value="Unassembled WGS sequence"/>
</dbReference>
<evidence type="ECO:0000256" key="7">
    <source>
        <dbReference type="ARBA" id="ARBA00023180"/>
    </source>
</evidence>
<comment type="subcellular location">
    <subcellularLocation>
        <location evidence="1">Membrane</location>
        <topology evidence="1">Single-pass type I membrane protein</topology>
    </subcellularLocation>
</comment>
<dbReference type="GO" id="GO:0016020">
    <property type="term" value="C:membrane"/>
    <property type="evidence" value="ECO:0007669"/>
    <property type="project" value="UniProtKB-SubCell"/>
</dbReference>
<accession>A0A7J9BMB3</accession>
<evidence type="ECO:0000256" key="5">
    <source>
        <dbReference type="ARBA" id="ARBA00023136"/>
    </source>
</evidence>
<keyword evidence="3" id="KW-0732">Signal</keyword>
<dbReference type="InterPro" id="IPR001611">
    <property type="entry name" value="Leu-rich_rpt"/>
</dbReference>
<evidence type="ECO:0000256" key="1">
    <source>
        <dbReference type="ARBA" id="ARBA00004479"/>
    </source>
</evidence>
<organism evidence="9 10">
    <name type="scientific">Gossypium gossypioides</name>
    <name type="common">Mexican cotton</name>
    <name type="synonym">Selera gossypioides</name>
    <dbReference type="NCBI Taxonomy" id="34282"/>
    <lineage>
        <taxon>Eukaryota</taxon>
        <taxon>Viridiplantae</taxon>
        <taxon>Streptophyta</taxon>
        <taxon>Embryophyta</taxon>
        <taxon>Tracheophyta</taxon>
        <taxon>Spermatophyta</taxon>
        <taxon>Magnoliopsida</taxon>
        <taxon>eudicotyledons</taxon>
        <taxon>Gunneridae</taxon>
        <taxon>Pentapetalae</taxon>
        <taxon>rosids</taxon>
        <taxon>malvids</taxon>
        <taxon>Malvales</taxon>
        <taxon>Malvaceae</taxon>
        <taxon>Malvoideae</taxon>
        <taxon>Gossypium</taxon>
    </lineage>
</organism>
<sequence>MLRGSIIREIGQSKSLGSLDLSINNLSDEIPKSMSEISFLSFLDLTNNNLSGKIPSSTQLQSFNATSYSGNLGLCGEPLRKCPEYEPPKVPNNGGIERSSEGDEGLFEPLWFFIAMAIGFLVGFWGIFGSLVINRSWRHKYFQLVSKLTDWIRLTMALMMVKLQRKLRLKE</sequence>
<keyword evidence="6" id="KW-0675">Receptor</keyword>
<dbReference type="InterPro" id="IPR046956">
    <property type="entry name" value="RLP23-like"/>
</dbReference>
<feature type="transmembrane region" description="Helical" evidence="8">
    <location>
        <begin position="110"/>
        <end position="133"/>
    </location>
</feature>
<keyword evidence="7" id="KW-0325">Glycoprotein</keyword>
<keyword evidence="10" id="KW-1185">Reference proteome</keyword>
<dbReference type="Pfam" id="PF00560">
    <property type="entry name" value="LRR_1"/>
    <property type="match status" value="2"/>
</dbReference>
<comment type="caution">
    <text evidence="9">The sequence shown here is derived from an EMBL/GenBank/DDBJ whole genome shotgun (WGS) entry which is preliminary data.</text>
</comment>
<evidence type="ECO:0000256" key="2">
    <source>
        <dbReference type="ARBA" id="ARBA00022692"/>
    </source>
</evidence>
<reference evidence="9 10" key="1">
    <citation type="journal article" date="2019" name="Genome Biol. Evol.">
        <title>Insights into the evolution of the New World diploid cottons (Gossypium, subgenus Houzingenia) based on genome sequencing.</title>
        <authorList>
            <person name="Grover C.E."/>
            <person name="Arick M.A. 2nd"/>
            <person name="Thrash A."/>
            <person name="Conover J.L."/>
            <person name="Sanders W.S."/>
            <person name="Peterson D.G."/>
            <person name="Frelichowski J.E."/>
            <person name="Scheffler J.A."/>
            <person name="Scheffler B.E."/>
            <person name="Wendel J.F."/>
        </authorList>
    </citation>
    <scope>NUCLEOTIDE SEQUENCE [LARGE SCALE GENOMIC DNA]</scope>
    <source>
        <strain evidence="9">5</strain>
        <tissue evidence="9">Leaf</tissue>
    </source>
</reference>
<proteinExistence type="predicted"/>
<dbReference type="OrthoDB" id="1000230at2759"/>
<name>A0A7J9BMB3_GOSGO</name>
<evidence type="ECO:0000313" key="9">
    <source>
        <dbReference type="EMBL" id="MBA0737328.1"/>
    </source>
</evidence>
<evidence type="ECO:0000256" key="4">
    <source>
        <dbReference type="ARBA" id="ARBA00022989"/>
    </source>
</evidence>
<dbReference type="SUPFAM" id="SSF52058">
    <property type="entry name" value="L domain-like"/>
    <property type="match status" value="1"/>
</dbReference>
<dbReference type="EMBL" id="JABEZY010000004">
    <property type="protein sequence ID" value="MBA0737328.1"/>
    <property type="molecule type" value="Genomic_DNA"/>
</dbReference>
<dbReference type="PANTHER" id="PTHR48063">
    <property type="entry name" value="LRR RECEPTOR-LIKE KINASE"/>
    <property type="match status" value="1"/>
</dbReference>
<dbReference type="PANTHER" id="PTHR48063:SF98">
    <property type="entry name" value="LRR RECEPTOR-LIKE SERINE_THREONINE-PROTEIN KINASE FLS2"/>
    <property type="match status" value="1"/>
</dbReference>
<keyword evidence="2 8" id="KW-0812">Transmembrane</keyword>
<dbReference type="Gene3D" id="3.80.10.10">
    <property type="entry name" value="Ribonuclease Inhibitor"/>
    <property type="match status" value="1"/>
</dbReference>
<evidence type="ECO:0000313" key="10">
    <source>
        <dbReference type="Proteomes" id="UP000593579"/>
    </source>
</evidence>
<keyword evidence="4 8" id="KW-1133">Transmembrane helix</keyword>
<evidence type="ECO:0000256" key="3">
    <source>
        <dbReference type="ARBA" id="ARBA00022729"/>
    </source>
</evidence>
<evidence type="ECO:0000256" key="6">
    <source>
        <dbReference type="ARBA" id="ARBA00023170"/>
    </source>
</evidence>
<evidence type="ECO:0000256" key="8">
    <source>
        <dbReference type="SAM" id="Phobius"/>
    </source>
</evidence>
<dbReference type="AlphaFoldDB" id="A0A7J9BMB3"/>
<dbReference type="InterPro" id="IPR032675">
    <property type="entry name" value="LRR_dom_sf"/>
</dbReference>
<protein>
    <submittedName>
        <fullName evidence="9">Uncharacterized protein</fullName>
    </submittedName>
</protein>
<keyword evidence="5 8" id="KW-0472">Membrane</keyword>
<gene>
    <name evidence="9" type="ORF">Gogos_010798</name>
</gene>